<protein>
    <submittedName>
        <fullName evidence="1">Uncharacterized protein</fullName>
    </submittedName>
</protein>
<dbReference type="EMBL" id="JAHRIP010070070">
    <property type="protein sequence ID" value="MEQ2308853.1"/>
    <property type="molecule type" value="Genomic_DNA"/>
</dbReference>
<gene>
    <name evidence="1" type="ORF">AMECASPLE_032524</name>
</gene>
<evidence type="ECO:0000313" key="2">
    <source>
        <dbReference type="Proteomes" id="UP001469553"/>
    </source>
</evidence>
<keyword evidence="2" id="KW-1185">Reference proteome</keyword>
<sequence length="91" mass="9903">MLHCHFLPEDCLLPSSRPPPALQGLQSHSRPPLGLLNLGHFRRGLWAGCLHNQPVSRSDTQFLEGHPPCLADLWISCLGTSQTPGSNLCGL</sequence>
<dbReference type="Proteomes" id="UP001469553">
    <property type="component" value="Unassembled WGS sequence"/>
</dbReference>
<reference evidence="1 2" key="1">
    <citation type="submission" date="2021-06" db="EMBL/GenBank/DDBJ databases">
        <authorList>
            <person name="Palmer J.M."/>
        </authorList>
    </citation>
    <scope>NUCLEOTIDE SEQUENCE [LARGE SCALE GENOMIC DNA]</scope>
    <source>
        <strain evidence="1 2">AS_MEX2019</strain>
        <tissue evidence="1">Muscle</tissue>
    </source>
</reference>
<name>A0ABV0ZUC7_9TELE</name>
<proteinExistence type="predicted"/>
<accession>A0ABV0ZUC7</accession>
<organism evidence="1 2">
    <name type="scientific">Ameca splendens</name>
    <dbReference type="NCBI Taxonomy" id="208324"/>
    <lineage>
        <taxon>Eukaryota</taxon>
        <taxon>Metazoa</taxon>
        <taxon>Chordata</taxon>
        <taxon>Craniata</taxon>
        <taxon>Vertebrata</taxon>
        <taxon>Euteleostomi</taxon>
        <taxon>Actinopterygii</taxon>
        <taxon>Neopterygii</taxon>
        <taxon>Teleostei</taxon>
        <taxon>Neoteleostei</taxon>
        <taxon>Acanthomorphata</taxon>
        <taxon>Ovalentaria</taxon>
        <taxon>Atherinomorphae</taxon>
        <taxon>Cyprinodontiformes</taxon>
        <taxon>Goodeidae</taxon>
        <taxon>Ameca</taxon>
    </lineage>
</organism>
<comment type="caution">
    <text evidence="1">The sequence shown here is derived from an EMBL/GenBank/DDBJ whole genome shotgun (WGS) entry which is preliminary data.</text>
</comment>
<evidence type="ECO:0000313" key="1">
    <source>
        <dbReference type="EMBL" id="MEQ2308853.1"/>
    </source>
</evidence>